<dbReference type="Proteomes" id="UP000516439">
    <property type="component" value="Chromosome"/>
</dbReference>
<organism evidence="1 2">
    <name type="scientific">Pedobacter riviphilus</name>
    <dbReference type="NCBI Taxonomy" id="2766984"/>
    <lineage>
        <taxon>Bacteria</taxon>
        <taxon>Pseudomonadati</taxon>
        <taxon>Bacteroidota</taxon>
        <taxon>Sphingobacteriia</taxon>
        <taxon>Sphingobacteriales</taxon>
        <taxon>Sphingobacteriaceae</taxon>
        <taxon>Pedobacter</taxon>
    </lineage>
</organism>
<accession>A0ABX6TNF3</accession>
<proteinExistence type="predicted"/>
<name>A0ABX6TNF3_9SPHI</name>
<dbReference type="RefSeq" id="WP_190329049.1">
    <property type="nucleotide sequence ID" value="NZ_CP061171.1"/>
</dbReference>
<keyword evidence="2" id="KW-1185">Reference proteome</keyword>
<reference evidence="1 2" key="1">
    <citation type="submission" date="2020-09" db="EMBL/GenBank/DDBJ databases">
        <title>Pedobacter sp. SW-16 isolated from soil near Yeocheon.</title>
        <authorList>
            <person name="Im H.S."/>
            <person name="Joung Y."/>
            <person name="Lee S.-S."/>
        </authorList>
    </citation>
    <scope>NUCLEOTIDE SEQUENCE [LARGE SCALE GENOMIC DNA]</scope>
    <source>
        <strain evidence="1 2">SW-16</strain>
    </source>
</reference>
<gene>
    <name evidence="1" type="ORF">H9N25_11915</name>
</gene>
<evidence type="ECO:0000313" key="1">
    <source>
        <dbReference type="EMBL" id="QNR87031.1"/>
    </source>
</evidence>
<evidence type="ECO:0000313" key="2">
    <source>
        <dbReference type="Proteomes" id="UP000516439"/>
    </source>
</evidence>
<protein>
    <submittedName>
        <fullName evidence="1">Uncharacterized protein</fullName>
    </submittedName>
</protein>
<sequence length="533" mass="57874">MKKIMMDQAYFCTLSNKKLLSFLLIIFLIHIHSFCFAQTFEAGVHIPAVAYNPPDRFNYLGKDVSHYGLGWYGEGNGVPPYAYLSGFQGIKLFTQGIPRFHLDGAGNLGLGTMNANARLHVNGTGIFEDDVKILAKYAPWAEGLLIVKPNGWGGVRLAKNDPSVGNYNGNWALGYTDYSGNDFTISNHYNNIQYNDIFHIRADNRFIGIGTANPTSKLEVAGGDVAVSGNLLVSTGNITGGGIKLADDGDIVDLNDGWATHRFSNGLRITNANSGGNPVIQLANNNIIPSYFNVGNVGIGTVNPLGLLHLNGAYATIDGGNNYQFAGTGLIVQANTGGRIADRGAQIEFVVPASVDGSNPWGQGRIITVAGNSNNGDATGKMILGTRRAFNKNGKPAEWFYGDDIIIAGNGNVGVNTLNPTEKLTVNGKIKTLEIHVDGQGAPDYVFEDTYHKLSLAEVEKYIRLNKHLPEVPSAKEFERNGMAIGEMNKLLLKKIEELTLHLIDQEKMIRQQQMDIDKLKKSTEAKSIKNKN</sequence>
<dbReference type="EMBL" id="CP061171">
    <property type="protein sequence ID" value="QNR87031.1"/>
    <property type="molecule type" value="Genomic_DNA"/>
</dbReference>